<keyword evidence="2" id="KW-1185">Reference proteome</keyword>
<name>A0A3A9K277_9BACI</name>
<comment type="caution">
    <text evidence="1">The sequence shown here is derived from an EMBL/GenBank/DDBJ whole genome shotgun (WGS) entry which is preliminary data.</text>
</comment>
<dbReference type="OrthoDB" id="2962932at2"/>
<protein>
    <submittedName>
        <fullName evidence="1">Uncharacterized protein</fullName>
    </submittedName>
</protein>
<accession>A0A3A9K277</accession>
<sequence>MNRLELELELRGFFVTEKEGAIRFSDKNHPDDIVLLKRQLKKLQIDHTFKGNDLIVADDQLDNDVIKQLIWSEVRNTMTPAFGFRMSSSFVKFNGNSSISTFHLEAGVALLVKSLNAAGISTLASCDGHGEKAPSIMFNGR</sequence>
<proteinExistence type="predicted"/>
<dbReference type="EMBL" id="PDOE01000024">
    <property type="protein sequence ID" value="RKL65030.1"/>
    <property type="molecule type" value="Genomic_DNA"/>
</dbReference>
<gene>
    <name evidence="1" type="ORF">CR203_22805</name>
</gene>
<dbReference type="AlphaFoldDB" id="A0A3A9K277"/>
<organism evidence="1 2">
    <name type="scientific">Salipaludibacillus neizhouensis</name>
    <dbReference type="NCBI Taxonomy" id="885475"/>
    <lineage>
        <taxon>Bacteria</taxon>
        <taxon>Bacillati</taxon>
        <taxon>Bacillota</taxon>
        <taxon>Bacilli</taxon>
        <taxon>Bacillales</taxon>
        <taxon>Bacillaceae</taxon>
    </lineage>
</organism>
<evidence type="ECO:0000313" key="1">
    <source>
        <dbReference type="EMBL" id="RKL65030.1"/>
    </source>
</evidence>
<reference evidence="1 2" key="1">
    <citation type="submission" date="2017-10" db="EMBL/GenBank/DDBJ databases">
        <title>Bacillus sp. nov., a halophilic bacterium isolated from a Keqin Lake.</title>
        <authorList>
            <person name="Wang H."/>
        </authorList>
    </citation>
    <scope>NUCLEOTIDE SEQUENCE [LARGE SCALE GENOMIC DNA]</scope>
    <source>
        <strain evidence="1 2">KCTC 13187</strain>
    </source>
</reference>
<evidence type="ECO:0000313" key="2">
    <source>
        <dbReference type="Proteomes" id="UP000281498"/>
    </source>
</evidence>
<dbReference type="Proteomes" id="UP000281498">
    <property type="component" value="Unassembled WGS sequence"/>
</dbReference>
<dbReference type="RefSeq" id="WP_110935708.1">
    <property type="nucleotide sequence ID" value="NZ_KZ614146.1"/>
</dbReference>